<dbReference type="NCBIfam" id="TIGR00262">
    <property type="entry name" value="trpA"/>
    <property type="match status" value="1"/>
</dbReference>
<dbReference type="GO" id="GO:0005829">
    <property type="term" value="C:cytosol"/>
    <property type="evidence" value="ECO:0007669"/>
    <property type="project" value="TreeGrafter"/>
</dbReference>
<proteinExistence type="inferred from homology"/>
<feature type="active site" description="Proton acceptor" evidence="9">
    <location>
        <position position="46"/>
    </location>
</feature>
<keyword evidence="7 9" id="KW-0456">Lyase</keyword>
<dbReference type="GO" id="GO:0004834">
    <property type="term" value="F:tryptophan synthase activity"/>
    <property type="evidence" value="ECO:0007669"/>
    <property type="project" value="UniProtKB-UniRule"/>
</dbReference>
<gene>
    <name evidence="9 11" type="primary">trpA</name>
    <name evidence="11" type="ORF">GCM10011312_20640</name>
</gene>
<dbReference type="Gene3D" id="3.20.20.70">
    <property type="entry name" value="Aldolase class I"/>
    <property type="match status" value="1"/>
</dbReference>
<dbReference type="Proteomes" id="UP000652231">
    <property type="component" value="Unassembled WGS sequence"/>
</dbReference>
<keyword evidence="12" id="KW-1185">Reference proteome</keyword>
<comment type="catalytic activity">
    <reaction evidence="8 9">
        <text>(1S,2R)-1-C-(indol-3-yl)glycerol 3-phosphate + L-serine = D-glyceraldehyde 3-phosphate + L-tryptophan + H2O</text>
        <dbReference type="Rhea" id="RHEA:10532"/>
        <dbReference type="ChEBI" id="CHEBI:15377"/>
        <dbReference type="ChEBI" id="CHEBI:33384"/>
        <dbReference type="ChEBI" id="CHEBI:57912"/>
        <dbReference type="ChEBI" id="CHEBI:58866"/>
        <dbReference type="ChEBI" id="CHEBI:59776"/>
        <dbReference type="EC" id="4.2.1.20"/>
    </reaction>
</comment>
<dbReference type="PROSITE" id="PS00167">
    <property type="entry name" value="TRP_SYNTHASE_ALPHA"/>
    <property type="match status" value="1"/>
</dbReference>
<protein>
    <recommendedName>
        <fullName evidence="9">Tryptophan synthase alpha chain</fullName>
        <ecNumber evidence="9">4.2.1.20</ecNumber>
    </recommendedName>
</protein>
<dbReference type="InterPro" id="IPR011060">
    <property type="entry name" value="RibuloseP-bd_barrel"/>
</dbReference>
<dbReference type="InterPro" id="IPR013785">
    <property type="entry name" value="Aldolase_TIM"/>
</dbReference>
<keyword evidence="6 9" id="KW-0057">Aromatic amino acid biosynthesis</keyword>
<accession>A0A8J2Y7I9</accession>
<name>A0A8J2Y7I9_9FLAO</name>
<evidence type="ECO:0000256" key="7">
    <source>
        <dbReference type="ARBA" id="ARBA00023239"/>
    </source>
</evidence>
<dbReference type="RefSeq" id="WP_188442226.1">
    <property type="nucleotide sequence ID" value="NZ_BMGK01000008.1"/>
</dbReference>
<evidence type="ECO:0000256" key="5">
    <source>
        <dbReference type="ARBA" id="ARBA00022822"/>
    </source>
</evidence>
<comment type="caution">
    <text evidence="11">The sequence shown here is derived from an EMBL/GenBank/DDBJ whole genome shotgun (WGS) entry which is preliminary data.</text>
</comment>
<dbReference type="Pfam" id="PF00290">
    <property type="entry name" value="Trp_syntA"/>
    <property type="match status" value="1"/>
</dbReference>
<dbReference type="EMBL" id="BMGK01000008">
    <property type="protein sequence ID" value="GGD96958.1"/>
    <property type="molecule type" value="Genomic_DNA"/>
</dbReference>
<evidence type="ECO:0000313" key="12">
    <source>
        <dbReference type="Proteomes" id="UP000652231"/>
    </source>
</evidence>
<evidence type="ECO:0000256" key="1">
    <source>
        <dbReference type="ARBA" id="ARBA00003365"/>
    </source>
</evidence>
<evidence type="ECO:0000256" key="4">
    <source>
        <dbReference type="ARBA" id="ARBA00022605"/>
    </source>
</evidence>
<dbReference type="SUPFAM" id="SSF51366">
    <property type="entry name" value="Ribulose-phoshate binding barrel"/>
    <property type="match status" value="1"/>
</dbReference>
<evidence type="ECO:0000256" key="2">
    <source>
        <dbReference type="ARBA" id="ARBA00004733"/>
    </source>
</evidence>
<dbReference type="InterPro" id="IPR018204">
    <property type="entry name" value="Trp_synthase_alpha_AS"/>
</dbReference>
<dbReference type="EC" id="4.2.1.20" evidence="9"/>
<organism evidence="11 12">
    <name type="scientific">Planktosalinus lacus</name>
    <dbReference type="NCBI Taxonomy" id="1526573"/>
    <lineage>
        <taxon>Bacteria</taxon>
        <taxon>Pseudomonadati</taxon>
        <taxon>Bacteroidota</taxon>
        <taxon>Flavobacteriia</taxon>
        <taxon>Flavobacteriales</taxon>
        <taxon>Flavobacteriaceae</taxon>
        <taxon>Planktosalinus</taxon>
    </lineage>
</organism>
<evidence type="ECO:0000256" key="8">
    <source>
        <dbReference type="ARBA" id="ARBA00049047"/>
    </source>
</evidence>
<dbReference type="UniPathway" id="UPA00035">
    <property type="reaction ID" value="UER00044"/>
</dbReference>
<dbReference type="HAMAP" id="MF_00131">
    <property type="entry name" value="Trp_synth_alpha"/>
    <property type="match status" value="1"/>
</dbReference>
<dbReference type="FunFam" id="3.20.20.70:FF:000037">
    <property type="entry name" value="Tryptophan synthase alpha chain"/>
    <property type="match status" value="1"/>
</dbReference>
<evidence type="ECO:0000313" key="11">
    <source>
        <dbReference type="EMBL" id="GGD96958.1"/>
    </source>
</evidence>
<comment type="function">
    <text evidence="1 9">The alpha subunit is responsible for the aldol cleavage of indoleglycerol phosphate to indole and glyceraldehyde 3-phosphate.</text>
</comment>
<evidence type="ECO:0000256" key="10">
    <source>
        <dbReference type="RuleBase" id="RU003662"/>
    </source>
</evidence>
<comment type="subunit">
    <text evidence="3 9">Tetramer of two alpha and two beta chains.</text>
</comment>
<sequence>MSTRIQSIFKRRDNILSVYFTAGYPALEDTLEIVKNLDAAGVDLIEIGMPFSDPLADGPVIQESSQQAIKNGMTIKLLFEQLKGLRDITEIPVVLMGYLNPVMQYGEEAFISKCAEVGVDGIILPDLPLDIYTKHWKTMCEKEGVSNIFLITPQSSVERIKAIDDASNAFVYVVSSNSITGSNKKFDRQTAYYKSIQQLELKNPTLIGFGIHDKETFESACTYSKGVIIGSAFIRHITAEGISKESIQEFVKNIKS</sequence>
<dbReference type="InterPro" id="IPR002028">
    <property type="entry name" value="Trp_synthase_suA"/>
</dbReference>
<reference evidence="11" key="1">
    <citation type="journal article" date="2014" name="Int. J. Syst. Evol. Microbiol.">
        <title>Complete genome sequence of Corynebacterium casei LMG S-19264T (=DSM 44701T), isolated from a smear-ripened cheese.</title>
        <authorList>
            <consortium name="US DOE Joint Genome Institute (JGI-PGF)"/>
            <person name="Walter F."/>
            <person name="Albersmeier A."/>
            <person name="Kalinowski J."/>
            <person name="Ruckert C."/>
        </authorList>
    </citation>
    <scope>NUCLEOTIDE SEQUENCE</scope>
    <source>
        <strain evidence="11">CGMCC 1.12924</strain>
    </source>
</reference>
<evidence type="ECO:0000256" key="9">
    <source>
        <dbReference type="HAMAP-Rule" id="MF_00131"/>
    </source>
</evidence>
<feature type="active site" description="Proton acceptor" evidence="9">
    <location>
        <position position="57"/>
    </location>
</feature>
<dbReference type="AlphaFoldDB" id="A0A8J2Y7I9"/>
<comment type="similarity">
    <text evidence="9 10">Belongs to the TrpA family.</text>
</comment>
<dbReference type="PANTHER" id="PTHR43406:SF1">
    <property type="entry name" value="TRYPTOPHAN SYNTHASE ALPHA CHAIN, CHLOROPLASTIC"/>
    <property type="match status" value="1"/>
</dbReference>
<keyword evidence="4 9" id="KW-0028">Amino-acid biosynthesis</keyword>
<dbReference type="CDD" id="cd04724">
    <property type="entry name" value="Tryptophan_synthase_alpha"/>
    <property type="match status" value="1"/>
</dbReference>
<keyword evidence="5 9" id="KW-0822">Tryptophan biosynthesis</keyword>
<dbReference type="PANTHER" id="PTHR43406">
    <property type="entry name" value="TRYPTOPHAN SYNTHASE, ALPHA CHAIN"/>
    <property type="match status" value="1"/>
</dbReference>
<evidence type="ECO:0000256" key="6">
    <source>
        <dbReference type="ARBA" id="ARBA00023141"/>
    </source>
</evidence>
<reference evidence="11" key="2">
    <citation type="submission" date="2020-09" db="EMBL/GenBank/DDBJ databases">
        <authorList>
            <person name="Sun Q."/>
            <person name="Zhou Y."/>
        </authorList>
    </citation>
    <scope>NUCLEOTIDE SEQUENCE</scope>
    <source>
        <strain evidence="11">CGMCC 1.12924</strain>
    </source>
</reference>
<evidence type="ECO:0000256" key="3">
    <source>
        <dbReference type="ARBA" id="ARBA00011270"/>
    </source>
</evidence>
<comment type="pathway">
    <text evidence="2 9">Amino-acid biosynthesis; L-tryptophan biosynthesis; L-tryptophan from chorismate: step 5/5.</text>
</comment>